<evidence type="ECO:0000256" key="1">
    <source>
        <dbReference type="SAM" id="Phobius"/>
    </source>
</evidence>
<sequence>MLISIISGCFQCWVLILTAGMIYLR</sequence>
<dbReference type="EMBL" id="GBRH01248347">
    <property type="protein sequence ID" value="JAD49548.1"/>
    <property type="molecule type" value="Transcribed_RNA"/>
</dbReference>
<organism evidence="2">
    <name type="scientific">Arundo donax</name>
    <name type="common">Giant reed</name>
    <name type="synonym">Donax arundinaceus</name>
    <dbReference type="NCBI Taxonomy" id="35708"/>
    <lineage>
        <taxon>Eukaryota</taxon>
        <taxon>Viridiplantae</taxon>
        <taxon>Streptophyta</taxon>
        <taxon>Embryophyta</taxon>
        <taxon>Tracheophyta</taxon>
        <taxon>Spermatophyta</taxon>
        <taxon>Magnoliopsida</taxon>
        <taxon>Liliopsida</taxon>
        <taxon>Poales</taxon>
        <taxon>Poaceae</taxon>
        <taxon>PACMAD clade</taxon>
        <taxon>Arundinoideae</taxon>
        <taxon>Arundineae</taxon>
        <taxon>Arundo</taxon>
    </lineage>
</organism>
<proteinExistence type="predicted"/>
<reference evidence="2" key="2">
    <citation type="journal article" date="2015" name="Data Brief">
        <title>Shoot transcriptome of the giant reed, Arundo donax.</title>
        <authorList>
            <person name="Barrero R.A."/>
            <person name="Guerrero F.D."/>
            <person name="Moolhuijzen P."/>
            <person name="Goolsby J.A."/>
            <person name="Tidwell J."/>
            <person name="Bellgard S.E."/>
            <person name="Bellgard M.I."/>
        </authorList>
    </citation>
    <scope>NUCLEOTIDE SEQUENCE</scope>
    <source>
        <tissue evidence="2">Shoot tissue taken approximately 20 cm above the soil surface</tissue>
    </source>
</reference>
<protein>
    <submittedName>
        <fullName evidence="2">Uncharacterized protein</fullName>
    </submittedName>
</protein>
<accession>A0A0A9AI66</accession>
<keyword evidence="1" id="KW-0812">Transmembrane</keyword>
<evidence type="ECO:0000313" key="2">
    <source>
        <dbReference type="EMBL" id="JAD49548.1"/>
    </source>
</evidence>
<keyword evidence="1" id="KW-1133">Transmembrane helix</keyword>
<feature type="transmembrane region" description="Helical" evidence="1">
    <location>
        <begin position="5"/>
        <end position="24"/>
    </location>
</feature>
<dbReference type="AlphaFoldDB" id="A0A0A9AI66"/>
<name>A0A0A9AI66_ARUDO</name>
<reference evidence="2" key="1">
    <citation type="submission" date="2014-09" db="EMBL/GenBank/DDBJ databases">
        <authorList>
            <person name="Magalhaes I.L.F."/>
            <person name="Oliveira U."/>
            <person name="Santos F.R."/>
            <person name="Vidigal T.H.D.A."/>
            <person name="Brescovit A.D."/>
            <person name="Santos A.J."/>
        </authorList>
    </citation>
    <scope>NUCLEOTIDE SEQUENCE</scope>
    <source>
        <tissue evidence="2">Shoot tissue taken approximately 20 cm above the soil surface</tissue>
    </source>
</reference>
<keyword evidence="1" id="KW-0472">Membrane</keyword>